<dbReference type="EMBL" id="LDJG01000008">
    <property type="protein sequence ID" value="KRG58495.1"/>
    <property type="molecule type" value="Genomic_DNA"/>
</dbReference>
<evidence type="ECO:0000256" key="2">
    <source>
        <dbReference type="ARBA" id="ARBA00022448"/>
    </source>
</evidence>
<dbReference type="PANTHER" id="PTHR47234">
    <property type="match status" value="1"/>
</dbReference>
<evidence type="ECO:0000256" key="9">
    <source>
        <dbReference type="RuleBase" id="RU003357"/>
    </source>
</evidence>
<evidence type="ECO:0000256" key="3">
    <source>
        <dbReference type="ARBA" id="ARBA00022452"/>
    </source>
</evidence>
<evidence type="ECO:0000256" key="4">
    <source>
        <dbReference type="ARBA" id="ARBA00022692"/>
    </source>
</evidence>
<dbReference type="InterPro" id="IPR012910">
    <property type="entry name" value="Plug_dom"/>
</dbReference>
<keyword evidence="2 8" id="KW-0813">Transport</keyword>
<dbReference type="Proteomes" id="UP000050902">
    <property type="component" value="Unassembled WGS sequence"/>
</dbReference>
<evidence type="ECO:0000313" key="12">
    <source>
        <dbReference type="EMBL" id="KRG58495.1"/>
    </source>
</evidence>
<accession>A0ABR5NKW4</accession>
<evidence type="ECO:0000259" key="11">
    <source>
        <dbReference type="Pfam" id="PF07715"/>
    </source>
</evidence>
<proteinExistence type="inferred from homology"/>
<comment type="similarity">
    <text evidence="8 9">Belongs to the TonB-dependent receptor family.</text>
</comment>
<dbReference type="PANTHER" id="PTHR47234:SF1">
    <property type="entry name" value="TONB-DEPENDENT RECEPTOR"/>
    <property type="match status" value="1"/>
</dbReference>
<keyword evidence="4 8" id="KW-0812">Transmembrane</keyword>
<dbReference type="PROSITE" id="PS52016">
    <property type="entry name" value="TONB_DEPENDENT_REC_3"/>
    <property type="match status" value="1"/>
</dbReference>
<dbReference type="SUPFAM" id="SSF56935">
    <property type="entry name" value="Porins"/>
    <property type="match status" value="1"/>
</dbReference>
<evidence type="ECO:0000256" key="7">
    <source>
        <dbReference type="ARBA" id="ARBA00023237"/>
    </source>
</evidence>
<evidence type="ECO:0008006" key="14">
    <source>
        <dbReference type="Google" id="ProtNLM"/>
    </source>
</evidence>
<evidence type="ECO:0000256" key="1">
    <source>
        <dbReference type="ARBA" id="ARBA00004571"/>
    </source>
</evidence>
<comment type="caution">
    <text evidence="12">The sequence shown here is derived from an EMBL/GenBank/DDBJ whole genome shotgun (WGS) entry which is preliminary data.</text>
</comment>
<evidence type="ECO:0000256" key="8">
    <source>
        <dbReference type="PROSITE-ProRule" id="PRU01360"/>
    </source>
</evidence>
<dbReference type="InterPro" id="IPR036942">
    <property type="entry name" value="Beta-barrel_TonB_sf"/>
</dbReference>
<keyword evidence="6 8" id="KW-0472">Membrane</keyword>
<feature type="domain" description="TonB-dependent receptor plug" evidence="11">
    <location>
        <begin position="36"/>
        <end position="154"/>
    </location>
</feature>
<evidence type="ECO:0000259" key="10">
    <source>
        <dbReference type="Pfam" id="PF00593"/>
    </source>
</evidence>
<dbReference type="Pfam" id="PF00593">
    <property type="entry name" value="TonB_dep_Rec_b-barrel"/>
    <property type="match status" value="1"/>
</dbReference>
<reference evidence="12 13" key="1">
    <citation type="submission" date="2015-05" db="EMBL/GenBank/DDBJ databases">
        <title>Genome sequencing and analysis of members of genus Stenotrophomonas.</title>
        <authorList>
            <person name="Patil P.P."/>
            <person name="Midha S."/>
            <person name="Patil P.B."/>
        </authorList>
    </citation>
    <scope>NUCLEOTIDE SEQUENCE [LARGE SCALE GENOMIC DNA]</scope>
    <source>
        <strain evidence="12 13">DSM 12575</strain>
    </source>
</reference>
<dbReference type="Pfam" id="PF07715">
    <property type="entry name" value="Plug"/>
    <property type="match status" value="1"/>
</dbReference>
<keyword evidence="3 8" id="KW-1134">Transmembrane beta strand</keyword>
<evidence type="ECO:0000256" key="6">
    <source>
        <dbReference type="ARBA" id="ARBA00023136"/>
    </source>
</evidence>
<dbReference type="Gene3D" id="2.40.170.20">
    <property type="entry name" value="TonB-dependent receptor, beta-barrel domain"/>
    <property type="match status" value="1"/>
</dbReference>
<dbReference type="InterPro" id="IPR000531">
    <property type="entry name" value="Beta-barrel_TonB"/>
</dbReference>
<dbReference type="Gene3D" id="2.170.130.10">
    <property type="entry name" value="TonB-dependent receptor, plug domain"/>
    <property type="match status" value="1"/>
</dbReference>
<dbReference type="InterPro" id="IPR037066">
    <property type="entry name" value="Plug_dom_sf"/>
</dbReference>
<protein>
    <recommendedName>
        <fullName evidence="14">TonB-dependent receptor</fullName>
    </recommendedName>
</protein>
<keyword evidence="13" id="KW-1185">Reference proteome</keyword>
<feature type="domain" description="TonB-dependent receptor-like beta-barrel" evidence="10">
    <location>
        <begin position="312"/>
        <end position="919"/>
    </location>
</feature>
<name>A0ABR5NKW4_9GAMM</name>
<keyword evidence="7 8" id="KW-0998">Cell outer membrane</keyword>
<evidence type="ECO:0000313" key="13">
    <source>
        <dbReference type="Proteomes" id="UP000050902"/>
    </source>
</evidence>
<keyword evidence="5 9" id="KW-0798">TonB box</keyword>
<dbReference type="InterPro" id="IPR039426">
    <property type="entry name" value="TonB-dep_rcpt-like"/>
</dbReference>
<sequence length="962" mass="102357">MAVCIAGALQAQEAPVQLDTVVVTGTNIRGATPAGNAVMVIGAEQIQASGKATVGDFLRELPANFAGGVGMSDNIQGSDSSVAGSNMTGGQGVNLRGLGALSTLVLVNGRRVAAAGQYGDFVDISTIPSNAVDHIEVLLDGASAVYGSDAVGGVVNIILKRSDDGARTTVRLGNATEGGNSQVQIGQTWGRHWDGGGMIVGYEYDRQDALAATDLGIYRSGSDFSDRGGVNWRRAGARAGAAANQFNTPTANGWGTPARRISGGSLVAVTDGVGNTHDAWDKVDILPEMQRHSAFVGFEHEVGAVGLYGDLRYTRRRGTYNQGYQALYGTLGPNNPYLIPGVANNYGVLIDDRPLQREVGVDSIAATIGAGFDLGGSWRGEATLSYSRDEQFRNSDVQRNANIYDYLPTPAGGRVQAPTAIQCSQGLPANATPAQLAYCAGLNYAAFNPWTTEPLSAQVLSQLIGYENLDFASWLAQASFKVDGDLFAMPGGIAKLAAGIDYRRENIGGELDFNWRSTSGKHEVFGTTERDVGAVFAELAFPLIGKDNASRFAQKLDLSLAARYERSSGMGDFSTFNPKVGLDFKPTDALTLRASWGTSFHAPPMRYAYDGVQPITGGNGAFLRADLYRAPCDTTVVPLNGVSNTAAGCTFNAIVVSGGAGPTLKPEEARTWTLGFDWKPEWAPGLRAGASYFNLKVDDRIVRIQAGQLGGILNDLFTKGATPYIGSLEINPGADRVRQIMENDPRYLGQLGAGPVMGPADVAMIVNATQLNLASLRMDGFDFNLDYGFDTRYGGSLEFFNRGTLLKSYEIEATPGAGYVDRLARYSAADGSSPVKLRSMHGVKWYYGNLNASLTMNYVDDYQCVAGCFLPNAQGMPVAATAPVKIKAWKTFDFHLGYDLSDIGGLFRDSRVNFTAINLTNSAPPFFDTGTTAAVDTLPDPYDPANATVMGRSLVLSFDKRW</sequence>
<gene>
    <name evidence="12" type="ORF">ABB22_06545</name>
</gene>
<comment type="subcellular location">
    <subcellularLocation>
        <location evidence="1 8">Cell outer membrane</location>
        <topology evidence="1 8">Multi-pass membrane protein</topology>
    </subcellularLocation>
</comment>
<evidence type="ECO:0000256" key="5">
    <source>
        <dbReference type="ARBA" id="ARBA00023077"/>
    </source>
</evidence>
<organism evidence="12 13">
    <name type="scientific">Stenotrophomonas nitritireducens</name>
    <dbReference type="NCBI Taxonomy" id="83617"/>
    <lineage>
        <taxon>Bacteria</taxon>
        <taxon>Pseudomonadati</taxon>
        <taxon>Pseudomonadota</taxon>
        <taxon>Gammaproteobacteria</taxon>
        <taxon>Lysobacterales</taxon>
        <taxon>Lysobacteraceae</taxon>
        <taxon>Stenotrophomonas</taxon>
    </lineage>
</organism>